<evidence type="ECO:0000313" key="2">
    <source>
        <dbReference type="Proteomes" id="UP001372338"/>
    </source>
</evidence>
<keyword evidence="2" id="KW-1185">Reference proteome</keyword>
<dbReference type="EMBL" id="JAYWIO010000005">
    <property type="protein sequence ID" value="KAK7260508.1"/>
    <property type="molecule type" value="Genomic_DNA"/>
</dbReference>
<gene>
    <name evidence="1" type="ORF">RIF29_26605</name>
</gene>
<evidence type="ECO:0000313" key="1">
    <source>
        <dbReference type="EMBL" id="KAK7260508.1"/>
    </source>
</evidence>
<name>A0AAN9EV73_CROPI</name>
<dbReference type="AlphaFoldDB" id="A0AAN9EV73"/>
<proteinExistence type="predicted"/>
<protein>
    <submittedName>
        <fullName evidence="1">Uncharacterized protein</fullName>
    </submittedName>
</protein>
<reference evidence="1 2" key="1">
    <citation type="submission" date="2024-01" db="EMBL/GenBank/DDBJ databases">
        <title>The genomes of 5 underutilized Papilionoideae crops provide insights into root nodulation and disease resistanc.</title>
        <authorList>
            <person name="Yuan L."/>
        </authorList>
    </citation>
    <scope>NUCLEOTIDE SEQUENCE [LARGE SCALE GENOMIC DNA]</scope>
    <source>
        <strain evidence="1">ZHUSHIDOU_FW_LH</strain>
        <tissue evidence="1">Leaf</tissue>
    </source>
</reference>
<dbReference type="Proteomes" id="UP001372338">
    <property type="component" value="Unassembled WGS sequence"/>
</dbReference>
<comment type="caution">
    <text evidence="1">The sequence shown here is derived from an EMBL/GenBank/DDBJ whole genome shotgun (WGS) entry which is preliminary data.</text>
</comment>
<sequence length="66" mass="7612">MGLVIWKSPCKALNVVELHHILVKPHEAPSKHISNKLYLKRDISKQARKVATFSLERPRVLSRKQS</sequence>
<organism evidence="1 2">
    <name type="scientific">Crotalaria pallida</name>
    <name type="common">Smooth rattlebox</name>
    <name type="synonym">Crotalaria striata</name>
    <dbReference type="NCBI Taxonomy" id="3830"/>
    <lineage>
        <taxon>Eukaryota</taxon>
        <taxon>Viridiplantae</taxon>
        <taxon>Streptophyta</taxon>
        <taxon>Embryophyta</taxon>
        <taxon>Tracheophyta</taxon>
        <taxon>Spermatophyta</taxon>
        <taxon>Magnoliopsida</taxon>
        <taxon>eudicotyledons</taxon>
        <taxon>Gunneridae</taxon>
        <taxon>Pentapetalae</taxon>
        <taxon>rosids</taxon>
        <taxon>fabids</taxon>
        <taxon>Fabales</taxon>
        <taxon>Fabaceae</taxon>
        <taxon>Papilionoideae</taxon>
        <taxon>50 kb inversion clade</taxon>
        <taxon>genistoids sensu lato</taxon>
        <taxon>core genistoids</taxon>
        <taxon>Crotalarieae</taxon>
        <taxon>Crotalaria</taxon>
    </lineage>
</organism>
<accession>A0AAN9EV73</accession>